<accession>Q4TF34</accession>
<feature type="non-terminal residue" evidence="2">
    <location>
        <position position="1"/>
    </location>
</feature>
<reference evidence="2" key="2">
    <citation type="submission" date="2004-02" db="EMBL/GenBank/DDBJ databases">
        <authorList>
            <consortium name="Genoscope"/>
            <consortium name="Whitehead Institute Centre for Genome Research"/>
        </authorList>
    </citation>
    <scope>NUCLEOTIDE SEQUENCE</scope>
</reference>
<evidence type="ECO:0000256" key="1">
    <source>
        <dbReference type="SAM" id="MobiDB-lite"/>
    </source>
</evidence>
<sequence>VRPAACLRTAGPSAQPGWVWEASRPSWRTRSRRPSAPRRRHGDGPGVGRRLPVLPQVRLRRLLSARAGGARPRRRGQQGGGAGVAGRRCGDPRGRGPTLRPKGGLGLGSGERLARRPSW</sequence>
<dbReference type="AlphaFoldDB" id="Q4TF34"/>
<dbReference type="EMBL" id="CAAE01004871">
    <property type="protein sequence ID" value="CAF88498.1"/>
    <property type="molecule type" value="Genomic_DNA"/>
</dbReference>
<proteinExistence type="predicted"/>
<feature type="compositionally biased region" description="Basic residues" evidence="1">
    <location>
        <begin position="27"/>
        <end position="41"/>
    </location>
</feature>
<reference evidence="2" key="1">
    <citation type="journal article" date="2004" name="Nature">
        <title>Genome duplication in the teleost fish Tetraodon nigroviridis reveals the early vertebrate proto-karyotype.</title>
        <authorList>
            <person name="Jaillon O."/>
            <person name="Aury J.-M."/>
            <person name="Brunet F."/>
            <person name="Petit J.-L."/>
            <person name="Stange-Thomann N."/>
            <person name="Mauceli E."/>
            <person name="Bouneau L."/>
            <person name="Fischer C."/>
            <person name="Ozouf-Costaz C."/>
            <person name="Bernot A."/>
            <person name="Nicaud S."/>
            <person name="Jaffe D."/>
            <person name="Fisher S."/>
            <person name="Lutfalla G."/>
            <person name="Dossat C."/>
            <person name="Segurens B."/>
            <person name="Dasilva C."/>
            <person name="Salanoubat M."/>
            <person name="Levy M."/>
            <person name="Boudet N."/>
            <person name="Castellano S."/>
            <person name="Anthouard V."/>
            <person name="Jubin C."/>
            <person name="Castelli V."/>
            <person name="Katinka M."/>
            <person name="Vacherie B."/>
            <person name="Biemont C."/>
            <person name="Skalli Z."/>
            <person name="Cattolico L."/>
            <person name="Poulain J."/>
            <person name="De Berardinis V."/>
            <person name="Cruaud C."/>
            <person name="Duprat S."/>
            <person name="Brottier P."/>
            <person name="Coutanceau J.-P."/>
            <person name="Gouzy J."/>
            <person name="Parra G."/>
            <person name="Lardier G."/>
            <person name="Chapple C."/>
            <person name="McKernan K.J."/>
            <person name="McEwan P."/>
            <person name="Bosak S."/>
            <person name="Kellis M."/>
            <person name="Volff J.-N."/>
            <person name="Guigo R."/>
            <person name="Zody M.C."/>
            <person name="Mesirov J."/>
            <person name="Lindblad-Toh K."/>
            <person name="Birren B."/>
            <person name="Nusbaum C."/>
            <person name="Kahn D."/>
            <person name="Robinson-Rechavi M."/>
            <person name="Laudet V."/>
            <person name="Schachter V."/>
            <person name="Quetier F."/>
            <person name="Saurin W."/>
            <person name="Scarpelli C."/>
            <person name="Wincker P."/>
            <person name="Lander E.S."/>
            <person name="Weissenbach J."/>
            <person name="Roest Crollius H."/>
        </authorList>
    </citation>
    <scope>NUCLEOTIDE SEQUENCE [LARGE SCALE GENOMIC DNA]</scope>
</reference>
<name>Q4TF34_TETNG</name>
<feature type="region of interest" description="Disordered" evidence="1">
    <location>
        <begin position="23"/>
        <end position="119"/>
    </location>
</feature>
<organism evidence="2">
    <name type="scientific">Tetraodon nigroviridis</name>
    <name type="common">Spotted green pufferfish</name>
    <name type="synonym">Chelonodon nigroviridis</name>
    <dbReference type="NCBI Taxonomy" id="99883"/>
    <lineage>
        <taxon>Eukaryota</taxon>
        <taxon>Metazoa</taxon>
        <taxon>Chordata</taxon>
        <taxon>Craniata</taxon>
        <taxon>Vertebrata</taxon>
        <taxon>Euteleostomi</taxon>
        <taxon>Actinopterygii</taxon>
        <taxon>Neopterygii</taxon>
        <taxon>Teleostei</taxon>
        <taxon>Neoteleostei</taxon>
        <taxon>Acanthomorphata</taxon>
        <taxon>Eupercaria</taxon>
        <taxon>Tetraodontiformes</taxon>
        <taxon>Tetradontoidea</taxon>
        <taxon>Tetraodontidae</taxon>
        <taxon>Tetraodon</taxon>
    </lineage>
</organism>
<protein>
    <submittedName>
        <fullName evidence="2">(spotted green pufferfish) hypothetical protein</fullName>
    </submittedName>
</protein>
<dbReference type="KEGG" id="tng:GSTEN00001932G001"/>
<comment type="caution">
    <text evidence="2">The sequence shown here is derived from an EMBL/GenBank/DDBJ whole genome shotgun (WGS) entry which is preliminary data.</text>
</comment>
<evidence type="ECO:0000313" key="2">
    <source>
        <dbReference type="EMBL" id="CAF88498.1"/>
    </source>
</evidence>
<gene>
    <name evidence="2" type="ORF">GSTENG00001932001</name>
</gene>